<dbReference type="EMBL" id="JAFLNC010000003">
    <property type="protein sequence ID" value="MBO0333996.1"/>
    <property type="molecule type" value="Genomic_DNA"/>
</dbReference>
<keyword evidence="5" id="KW-1133">Transmembrane helix</keyword>
<protein>
    <recommendedName>
        <fullName evidence="2">histidine kinase</fullName>
        <ecNumber evidence="2">2.7.13.3</ecNumber>
    </recommendedName>
</protein>
<reference evidence="7 8" key="1">
    <citation type="submission" date="2021-03" db="EMBL/GenBank/DDBJ databases">
        <title>Sneathiella sp. CAU 1612 isolated from Kang Won-do.</title>
        <authorList>
            <person name="Kim W."/>
        </authorList>
    </citation>
    <scope>NUCLEOTIDE SEQUENCE [LARGE SCALE GENOMIC DNA]</scope>
    <source>
        <strain evidence="7 8">CAU 1612</strain>
    </source>
</reference>
<dbReference type="InterPro" id="IPR036890">
    <property type="entry name" value="HATPase_C_sf"/>
</dbReference>
<comment type="caution">
    <text evidence="7">The sequence shown here is derived from an EMBL/GenBank/DDBJ whole genome shotgun (WGS) entry which is preliminary data.</text>
</comment>
<keyword evidence="5" id="KW-0812">Transmembrane</keyword>
<keyword evidence="5" id="KW-0472">Membrane</keyword>
<name>A0ABS3F644_9PROT</name>
<evidence type="ECO:0000259" key="6">
    <source>
        <dbReference type="PROSITE" id="PS50109"/>
    </source>
</evidence>
<dbReference type="SMART" id="SM00388">
    <property type="entry name" value="HisKA"/>
    <property type="match status" value="1"/>
</dbReference>
<dbReference type="PRINTS" id="PR00344">
    <property type="entry name" value="BCTRLSENSOR"/>
</dbReference>
<dbReference type="SMART" id="SM00387">
    <property type="entry name" value="HATPase_c"/>
    <property type="match status" value="1"/>
</dbReference>
<dbReference type="SUPFAM" id="SSF55874">
    <property type="entry name" value="ATPase domain of HSP90 chaperone/DNA topoisomerase II/histidine kinase"/>
    <property type="match status" value="1"/>
</dbReference>
<dbReference type="PANTHER" id="PTHR43065:SF42">
    <property type="entry name" value="TWO-COMPONENT SENSOR PPRA"/>
    <property type="match status" value="1"/>
</dbReference>
<dbReference type="SUPFAM" id="SSF47384">
    <property type="entry name" value="Homodimeric domain of signal transducing histidine kinase"/>
    <property type="match status" value="1"/>
</dbReference>
<feature type="transmembrane region" description="Helical" evidence="5">
    <location>
        <begin position="164"/>
        <end position="184"/>
    </location>
</feature>
<dbReference type="InterPro" id="IPR003661">
    <property type="entry name" value="HisK_dim/P_dom"/>
</dbReference>
<dbReference type="RefSeq" id="WP_207045225.1">
    <property type="nucleotide sequence ID" value="NZ_JAFLNC010000003.1"/>
</dbReference>
<dbReference type="SUPFAM" id="SSF55785">
    <property type="entry name" value="PYP-like sensor domain (PAS domain)"/>
    <property type="match status" value="1"/>
</dbReference>
<dbReference type="Pfam" id="PF02518">
    <property type="entry name" value="HATPase_c"/>
    <property type="match status" value="1"/>
</dbReference>
<organism evidence="7 8">
    <name type="scientific">Sneathiella sedimenti</name>
    <dbReference type="NCBI Taxonomy" id="2816034"/>
    <lineage>
        <taxon>Bacteria</taxon>
        <taxon>Pseudomonadati</taxon>
        <taxon>Pseudomonadota</taxon>
        <taxon>Alphaproteobacteria</taxon>
        <taxon>Sneathiellales</taxon>
        <taxon>Sneathiellaceae</taxon>
        <taxon>Sneathiella</taxon>
    </lineage>
</organism>
<feature type="transmembrane region" description="Helical" evidence="5">
    <location>
        <begin position="47"/>
        <end position="67"/>
    </location>
</feature>
<feature type="coiled-coil region" evidence="4">
    <location>
        <begin position="341"/>
        <end position="368"/>
    </location>
</feature>
<dbReference type="InterPro" id="IPR003594">
    <property type="entry name" value="HATPase_dom"/>
</dbReference>
<feature type="transmembrane region" description="Helical" evidence="5">
    <location>
        <begin position="20"/>
        <end position="41"/>
    </location>
</feature>
<keyword evidence="8" id="KW-1185">Reference proteome</keyword>
<dbReference type="PROSITE" id="PS50109">
    <property type="entry name" value="HIS_KIN"/>
    <property type="match status" value="1"/>
</dbReference>
<feature type="transmembrane region" description="Helical" evidence="5">
    <location>
        <begin position="88"/>
        <end position="108"/>
    </location>
</feature>
<evidence type="ECO:0000313" key="7">
    <source>
        <dbReference type="EMBL" id="MBO0333996.1"/>
    </source>
</evidence>
<keyword evidence="3" id="KW-0597">Phosphoprotein</keyword>
<evidence type="ECO:0000256" key="3">
    <source>
        <dbReference type="ARBA" id="ARBA00022553"/>
    </source>
</evidence>
<evidence type="ECO:0000313" key="8">
    <source>
        <dbReference type="Proteomes" id="UP000664761"/>
    </source>
</evidence>
<dbReference type="InterPro" id="IPR004358">
    <property type="entry name" value="Sig_transdc_His_kin-like_C"/>
</dbReference>
<dbReference type="Pfam" id="PF00512">
    <property type="entry name" value="HisKA"/>
    <property type="match status" value="1"/>
</dbReference>
<gene>
    <name evidence="7" type="ORF">J0X12_10235</name>
</gene>
<proteinExistence type="predicted"/>
<dbReference type="EC" id="2.7.13.3" evidence="2"/>
<feature type="domain" description="Histidine kinase" evidence="6">
    <location>
        <begin position="384"/>
        <end position="627"/>
    </location>
</feature>
<dbReference type="InterPro" id="IPR036097">
    <property type="entry name" value="HisK_dim/P_sf"/>
</dbReference>
<dbReference type="Gene3D" id="1.10.287.130">
    <property type="match status" value="1"/>
</dbReference>
<dbReference type="Gene3D" id="3.30.565.10">
    <property type="entry name" value="Histidine kinase-like ATPase, C-terminal domain"/>
    <property type="match status" value="1"/>
</dbReference>
<evidence type="ECO:0000256" key="5">
    <source>
        <dbReference type="SAM" id="Phobius"/>
    </source>
</evidence>
<evidence type="ECO:0000256" key="2">
    <source>
        <dbReference type="ARBA" id="ARBA00012438"/>
    </source>
</evidence>
<evidence type="ECO:0000256" key="4">
    <source>
        <dbReference type="SAM" id="Coils"/>
    </source>
</evidence>
<dbReference type="InterPro" id="IPR005467">
    <property type="entry name" value="His_kinase_dom"/>
</dbReference>
<dbReference type="InterPro" id="IPR035965">
    <property type="entry name" value="PAS-like_dom_sf"/>
</dbReference>
<feature type="transmembrane region" description="Helical" evidence="5">
    <location>
        <begin position="114"/>
        <end position="132"/>
    </location>
</feature>
<feature type="coiled-coil region" evidence="4">
    <location>
        <begin position="189"/>
        <end position="234"/>
    </location>
</feature>
<sequence>MAAEILTSEVKKELRVNDAVEGAMTPLVVLSMLSALLTIFVQMGIQPLFGIALFPLGLMVVLCSLGLQSYFKLRHKTRPKEVSKRRMRVLLISALILGASWGVLNVILLSQGSFVDQTIVIIFACLAGFASIGINSVRVALGFSMPVMLITWGAVLWFNVMSWVVGSLLFGLGTTSIIQFVLAARRTTITNIKLTLENTQVLNERLEAEEKLRLAESKAAHAEQKRQAEASEMQRNMINAIAFPMVLSHGNDALEVTPAGREQFRVSDGPLEDVHLSDFFVNPQDQNRMIELLQEKGRLDNYEVLMRDAEGNQFWTVASMRPLKYDGKDCWLNSIYVIDARKRMEQDLAIAKDEAEAMLSELKTTQNSLIHAEKMASLGQLTAGIAHEIKNPLNFVNNFAKLSAEMLDELKELLEAPIAAMEEDDREDAEDLLSTVRGNLLKIDEHGKRADSIVKNMLLHSREGPGEKQHVDLGALAVEALNLAYHGARASDSSFNVDMKTEMAADLPSVECHPQDLQRVFLNLCSNGMYEAVKHSNEKGETPMLRVASKVDGDNIVIEISDNGGGVPEEIRDKIFQPFFTTKPTGEGTGLGLSMSYDIVQQHGGQLSLESETGKGTTFRVSMPVGVSTGEAH</sequence>
<keyword evidence="4" id="KW-0175">Coiled coil</keyword>
<comment type="catalytic activity">
    <reaction evidence="1">
        <text>ATP + protein L-histidine = ADP + protein N-phospho-L-histidine.</text>
        <dbReference type="EC" id="2.7.13.3"/>
    </reaction>
</comment>
<dbReference type="Proteomes" id="UP000664761">
    <property type="component" value="Unassembled WGS sequence"/>
</dbReference>
<dbReference type="CDD" id="cd00082">
    <property type="entry name" value="HisKA"/>
    <property type="match status" value="1"/>
</dbReference>
<accession>A0ABS3F644</accession>
<dbReference type="PANTHER" id="PTHR43065">
    <property type="entry name" value="SENSOR HISTIDINE KINASE"/>
    <property type="match status" value="1"/>
</dbReference>
<evidence type="ECO:0000256" key="1">
    <source>
        <dbReference type="ARBA" id="ARBA00000085"/>
    </source>
</evidence>